<reference evidence="5" key="2">
    <citation type="submission" date="2010-05" db="EMBL/GenBank/DDBJ databases">
        <authorList>
            <person name="Almeida L.G."/>
            <person name="Nicolas M.F."/>
            <person name="Souza R.C."/>
            <person name="Vasconcelos A.T.R."/>
        </authorList>
    </citation>
    <scope>NUCLEOTIDE SEQUENCE</scope>
</reference>
<feature type="domain" description="Carboxylesterase type B" evidence="4">
    <location>
        <begin position="515"/>
        <end position="902"/>
    </location>
</feature>
<dbReference type="HOGENOM" id="CLU_006586_6_0_1"/>
<feature type="compositionally biased region" description="Basic and acidic residues" evidence="2">
    <location>
        <begin position="268"/>
        <end position="288"/>
    </location>
</feature>
<keyword evidence="3" id="KW-0472">Membrane</keyword>
<dbReference type="EMBL" id="ADMH02001299">
    <property type="protein sequence ID" value="ETN63093.1"/>
    <property type="molecule type" value="Genomic_DNA"/>
</dbReference>
<dbReference type="Proteomes" id="UP000000673">
    <property type="component" value="Unassembled WGS sequence"/>
</dbReference>
<evidence type="ECO:0000313" key="6">
    <source>
        <dbReference type="EnsemblMetazoa" id="ADAC005201-PA"/>
    </source>
</evidence>
<feature type="transmembrane region" description="Helical" evidence="3">
    <location>
        <begin position="473"/>
        <end position="496"/>
    </location>
</feature>
<dbReference type="FunCoup" id="W5JIH3">
    <property type="interactions" value="60"/>
</dbReference>
<feature type="compositionally biased region" description="Basic and acidic residues" evidence="2">
    <location>
        <begin position="48"/>
        <end position="67"/>
    </location>
</feature>
<dbReference type="InterPro" id="IPR002018">
    <property type="entry name" value="CarbesteraseB"/>
</dbReference>
<dbReference type="ESTHER" id="anoda-w5jih3">
    <property type="family name" value="Neurotactin"/>
</dbReference>
<dbReference type="AlphaFoldDB" id="W5JIH3"/>
<feature type="compositionally biased region" description="Basic and acidic residues" evidence="2">
    <location>
        <begin position="245"/>
        <end position="261"/>
    </location>
</feature>
<reference evidence="5 7" key="1">
    <citation type="journal article" date="2010" name="BMC Genomics">
        <title>Combination of measures distinguishes pre-miRNAs from other stem-loops in the genome of the newly sequenced Anopheles darlingi.</title>
        <authorList>
            <person name="Mendes N.D."/>
            <person name="Freitas A.T."/>
            <person name="Vasconcelos A.T."/>
            <person name="Sagot M.F."/>
        </authorList>
    </citation>
    <scope>NUCLEOTIDE SEQUENCE</scope>
</reference>
<keyword evidence="1" id="KW-0325">Glycoprotein</keyword>
<gene>
    <name evidence="5" type="ORF">AND_005201</name>
</gene>
<dbReference type="InterPro" id="IPR029058">
    <property type="entry name" value="AB_hydrolase_fold"/>
</dbReference>
<keyword evidence="7" id="KW-1185">Reference proteome</keyword>
<dbReference type="VEuPathDB" id="VectorBase:ADAC005201"/>
<evidence type="ECO:0000313" key="7">
    <source>
        <dbReference type="Proteomes" id="UP000000673"/>
    </source>
</evidence>
<feature type="region of interest" description="Disordered" evidence="2">
    <location>
        <begin position="1"/>
        <end position="446"/>
    </location>
</feature>
<feature type="compositionally biased region" description="Basic and acidic residues" evidence="2">
    <location>
        <begin position="208"/>
        <end position="227"/>
    </location>
</feature>
<feature type="compositionally biased region" description="Basic and acidic residues" evidence="2">
    <location>
        <begin position="143"/>
        <end position="153"/>
    </location>
</feature>
<dbReference type="FunFam" id="3.40.50.1820:FF:000295">
    <property type="entry name" value="neurotactin"/>
    <property type="match status" value="1"/>
</dbReference>
<proteinExistence type="predicted"/>
<feature type="compositionally biased region" description="Polar residues" evidence="2">
    <location>
        <begin position="25"/>
        <end position="35"/>
    </location>
</feature>
<evidence type="ECO:0000259" key="4">
    <source>
        <dbReference type="Pfam" id="PF00135"/>
    </source>
</evidence>
<feature type="compositionally biased region" description="Low complexity" evidence="2">
    <location>
        <begin position="1"/>
        <end position="12"/>
    </location>
</feature>
<dbReference type="EnsemblMetazoa" id="ADAC005201-RA">
    <property type="protein sequence ID" value="ADAC005201-PA"/>
    <property type="gene ID" value="ADAC005201"/>
</dbReference>
<dbReference type="VEuPathDB" id="VectorBase:ADAR2_009170"/>
<name>W5JIH3_ANODA</name>
<dbReference type="InterPro" id="IPR050309">
    <property type="entry name" value="Type-B_Carboxylest/Lipase"/>
</dbReference>
<keyword evidence="3" id="KW-1133">Transmembrane helix</keyword>
<sequence>MASSSSTTGATTLQRDPLEQEKPTEQPSCQGNENPQDVAHSDVALRAFECRKSTTRDASRVETHQEAGLDPEDSTTERVERRSIIAGYGGYTMITTSSSSSSSRMGETDEKETTPTAATTNGGSSEKPETTPQTATSNDGPEVEAKETEKLLGDGDGGGGKKNKSTENVAGKNGEEIVNLPEAKDKDGGDGQNGGEQPKATTTGSETEQSKPDKPNKVQAEEREVKPKKVPAGAFKLPGFFNKNKTKEADGADNELLEKGGENGADQGTEKGAADGGETKGATDEKPKRAGGFFANLKLRNPFAKKPTTAATGADDVEAGPKGTDGPEEEEKDEVTAEATDKPSVEEGGTEEAPVPKKGLLDALRVPLASIIPKRFKPVASGEPDDDIELGKTPKNRAGLASMETLDDSLKDTETKDAVDGAKTTGANGTDGETLVKPDDKEAKDKAAEAEEDAQERSLLQRVQAYRCSVDDIAIIAGIAIFVVLVALIVAFTFIGKGEPITAPVRDGKYIETVTTCGRVEGILEDGSFAFRGIPYAVPPTGENRWKPAQPIESIEHCWNGTLKAHNSTPVCWQFYADGKVDGAEDCLTLEVITPHVRYDNPLPVVVLIGAESFTGDSPGKLRPSTRYARSRDVIFVRPNFRLNVFGFLAVEQLTKRVHPPTSGNYGLTDLIAALKWIQLNIPHFGGDPKSVTLFGHRAGGTLVTALASSNKTSKLFARAWVSSGASIFPGKPLADSEKENALYVNKIRCTTADCLLEKEDEEILDAVPDVWRRTFPDLPTVSEQQQQNGNGSGGAAGHEWLVLDGDILQQHPADVWSTDVSSNVRYVIGSTIHEAHNTKLLLKYSEWTPELVTAHVNESVIGQLGLTEEALRRYNATYQGLVAMISDIRTICPLLTVTQKLPSSQFYVVSQTGGELGIADVDSDIQAILGRYEPKTPEQRRYVAAIQQLFYHYVSHGEIKHELRKKLLDIGQDALPTYNTDNCLFWIKNDIVPRYARLD</sequence>
<evidence type="ECO:0000313" key="5">
    <source>
        <dbReference type="EMBL" id="ETN63093.1"/>
    </source>
</evidence>
<dbReference type="STRING" id="43151.W5JIH3"/>
<dbReference type="Pfam" id="PF00135">
    <property type="entry name" value="COesterase"/>
    <property type="match status" value="1"/>
</dbReference>
<evidence type="ECO:0000256" key="2">
    <source>
        <dbReference type="SAM" id="MobiDB-lite"/>
    </source>
</evidence>
<feature type="compositionally biased region" description="Polar residues" evidence="2">
    <location>
        <begin position="114"/>
        <end position="139"/>
    </location>
</feature>
<feature type="compositionally biased region" description="Basic and acidic residues" evidence="2">
    <location>
        <begin position="408"/>
        <end position="420"/>
    </location>
</feature>
<reference evidence="6" key="4">
    <citation type="submission" date="2015-06" db="UniProtKB">
        <authorList>
            <consortium name="EnsemblMetazoa"/>
        </authorList>
    </citation>
    <scope>IDENTIFICATION</scope>
</reference>
<accession>W5JIH3</accession>
<dbReference type="OMA" id="YWINHAS"/>
<evidence type="ECO:0000256" key="1">
    <source>
        <dbReference type="ARBA" id="ARBA00023180"/>
    </source>
</evidence>
<protein>
    <submittedName>
        <fullName evidence="5">Neurotactin</fullName>
    </submittedName>
</protein>
<evidence type="ECO:0000256" key="3">
    <source>
        <dbReference type="SAM" id="Phobius"/>
    </source>
</evidence>
<dbReference type="eggNOG" id="KOG1516">
    <property type="taxonomic scope" value="Eukaryota"/>
</dbReference>
<reference evidence="5" key="3">
    <citation type="journal article" date="2013" name="Nucleic Acids Res.">
        <title>The genome of Anopheles darlingi, the main neotropical malaria vector.</title>
        <authorList>
            <person name="Marinotti O."/>
            <person name="Cerqueira G.C."/>
            <person name="de Almeida L.G."/>
            <person name="Ferro M.I."/>
            <person name="Loreto E.L."/>
            <person name="Zaha A."/>
            <person name="Teixeira S.M."/>
            <person name="Wespiser A.R."/>
            <person name="Almeida E Silva A."/>
            <person name="Schlindwein A.D."/>
            <person name="Pacheco A.C."/>
            <person name="Silva A.L."/>
            <person name="Graveley B.R."/>
            <person name="Walenz B.P."/>
            <person name="Lima Bde A."/>
            <person name="Ribeiro C.A."/>
            <person name="Nunes-Silva C.G."/>
            <person name="de Carvalho C.R."/>
            <person name="Soares C.M."/>
            <person name="de Menezes C.B."/>
            <person name="Matiolli C."/>
            <person name="Caffrey D."/>
            <person name="Araujo D.A."/>
            <person name="de Oliveira D.M."/>
            <person name="Golenbock D."/>
            <person name="Grisard E.C."/>
            <person name="Fantinatti-Garboggini F."/>
            <person name="de Carvalho F.M."/>
            <person name="Barcellos F.G."/>
            <person name="Prosdocimi F."/>
            <person name="May G."/>
            <person name="Azevedo Junior G.M."/>
            <person name="Guimaraes G.M."/>
            <person name="Goldman G.H."/>
            <person name="Padilha I.Q."/>
            <person name="Batista Jda S."/>
            <person name="Ferro J.A."/>
            <person name="Ribeiro J.M."/>
            <person name="Fietto J.L."/>
            <person name="Dabbas K.M."/>
            <person name="Cerdeira L."/>
            <person name="Agnez-Lima L.F."/>
            <person name="Brocchi M."/>
            <person name="de Carvalho M.O."/>
            <person name="Teixeira Mde M."/>
            <person name="Diniz Maia Mde M."/>
            <person name="Goldman M.H."/>
            <person name="Cruz Schneider M.P."/>
            <person name="Felipe M.S."/>
            <person name="Hungria M."/>
            <person name="Nicolas M.F."/>
            <person name="Pereira M."/>
            <person name="Montes M.A."/>
            <person name="Cantao M.E."/>
            <person name="Vincentz M."/>
            <person name="Rafael M.S."/>
            <person name="Silverman N."/>
            <person name="Stoco P.H."/>
            <person name="Souza R.C."/>
            <person name="Vicentini R."/>
            <person name="Gazzinelli R.T."/>
            <person name="Neves Rde O."/>
            <person name="Silva R."/>
            <person name="Astolfi-Filho S."/>
            <person name="Maciel T.E."/>
            <person name="Urmenyi T.P."/>
            <person name="Tadei W.P."/>
            <person name="Camargo E.P."/>
            <person name="de Vasconcelos A.T."/>
        </authorList>
    </citation>
    <scope>NUCLEOTIDE SEQUENCE</scope>
</reference>
<dbReference type="Gene3D" id="3.40.50.1820">
    <property type="entry name" value="alpha/beta hydrolase"/>
    <property type="match status" value="1"/>
</dbReference>
<organism evidence="5">
    <name type="scientific">Anopheles darlingi</name>
    <name type="common">Mosquito</name>
    <dbReference type="NCBI Taxonomy" id="43151"/>
    <lineage>
        <taxon>Eukaryota</taxon>
        <taxon>Metazoa</taxon>
        <taxon>Ecdysozoa</taxon>
        <taxon>Arthropoda</taxon>
        <taxon>Hexapoda</taxon>
        <taxon>Insecta</taxon>
        <taxon>Pterygota</taxon>
        <taxon>Neoptera</taxon>
        <taxon>Endopterygota</taxon>
        <taxon>Diptera</taxon>
        <taxon>Nematocera</taxon>
        <taxon>Culicoidea</taxon>
        <taxon>Culicidae</taxon>
        <taxon>Anophelinae</taxon>
        <taxon>Anopheles</taxon>
    </lineage>
</organism>
<dbReference type="PANTHER" id="PTHR11559">
    <property type="entry name" value="CARBOXYLESTERASE"/>
    <property type="match status" value="1"/>
</dbReference>
<keyword evidence="3" id="KW-0812">Transmembrane</keyword>
<dbReference type="SUPFAM" id="SSF53474">
    <property type="entry name" value="alpha/beta-Hydrolases"/>
    <property type="match status" value="1"/>
</dbReference>
<feature type="compositionally biased region" description="Basic and acidic residues" evidence="2">
    <location>
        <begin position="434"/>
        <end position="446"/>
    </location>
</feature>